<evidence type="ECO:0000313" key="3">
    <source>
        <dbReference type="Ensembl" id="ENSCSEP00000031676.1"/>
    </source>
</evidence>
<dbReference type="GO" id="GO:0005813">
    <property type="term" value="C:centrosome"/>
    <property type="evidence" value="ECO:0007669"/>
    <property type="project" value="InterPro"/>
</dbReference>
<accession>A0A3P8X1V0</accession>
<sequence length="362" mass="40801">METDDELENLIREQKARVAEDRARLEQDPPYMEMKASLHRGFESTVKENIPPNSVPHGEEESCSLGLPLGVEYERKKQRLQHELRMDYQQYLAQPGSSQISAGRHKLLPPAGQQGQQVLLAHRYRSRVGGGQVEGQSEEDECSDMVNLTEERMKRSDNAQKKRVFMKTDGRDRGRPLNRSDDAEFTTGLIIGEADTEETLRRKKEQYRRELQQQIAEQHRNRKREKELELRVAATGANDPEKKPDRIRQFGLGRRKTPQVSHGSSAAAESVSFRGPAQDQRSTEPPPPPPPPQQPLVAFQSPLLEYSSALGLGLSPNSHPAALPPSRLPAFPPHPPPSLSDTYRNFYPEPHYCPPGPPPSLL</sequence>
<dbReference type="AlphaFoldDB" id="A0A3P8X1V0"/>
<dbReference type="PANTHER" id="PTHR21616:SF2">
    <property type="entry name" value="CENTROSOME AND SPINDLE POLE-ASSOCIATED PROTEIN 1"/>
    <property type="match status" value="1"/>
</dbReference>
<dbReference type="GO" id="GO:0032467">
    <property type="term" value="P:positive regulation of cytokinesis"/>
    <property type="evidence" value="ECO:0007669"/>
    <property type="project" value="InterPro"/>
</dbReference>
<feature type="region of interest" description="Disordered" evidence="2">
    <location>
        <begin position="154"/>
        <end position="181"/>
    </location>
</feature>
<keyword evidence="4" id="KW-1185">Reference proteome</keyword>
<feature type="compositionally biased region" description="Pro residues" evidence="2">
    <location>
        <begin position="351"/>
        <end position="362"/>
    </location>
</feature>
<feature type="coiled-coil region" evidence="1">
    <location>
        <begin position="197"/>
        <end position="229"/>
    </location>
</feature>
<evidence type="ECO:0000256" key="1">
    <source>
        <dbReference type="SAM" id="Coils"/>
    </source>
</evidence>
<feature type="compositionally biased region" description="Pro residues" evidence="2">
    <location>
        <begin position="322"/>
        <end position="338"/>
    </location>
</feature>
<dbReference type="GeneTree" id="ENSGT00940000177201"/>
<evidence type="ECO:0008006" key="5">
    <source>
        <dbReference type="Google" id="ProtNLM"/>
    </source>
</evidence>
<dbReference type="PANTHER" id="PTHR21616">
    <property type="entry name" value="CENTROSOME SPINDLE POLE ASSOCIATED PROTEIN"/>
    <property type="match status" value="1"/>
</dbReference>
<dbReference type="OMA" id="NAMETHR"/>
<protein>
    <recommendedName>
        <fullName evidence="5">Centrosome and spindle pole associated protein 1a</fullName>
    </recommendedName>
</protein>
<organism evidence="3 4">
    <name type="scientific">Cynoglossus semilaevis</name>
    <name type="common">Tongue sole</name>
    <dbReference type="NCBI Taxonomy" id="244447"/>
    <lineage>
        <taxon>Eukaryota</taxon>
        <taxon>Metazoa</taxon>
        <taxon>Chordata</taxon>
        <taxon>Craniata</taxon>
        <taxon>Vertebrata</taxon>
        <taxon>Euteleostomi</taxon>
        <taxon>Actinopterygii</taxon>
        <taxon>Neopterygii</taxon>
        <taxon>Teleostei</taxon>
        <taxon>Neoteleostei</taxon>
        <taxon>Acanthomorphata</taxon>
        <taxon>Carangaria</taxon>
        <taxon>Pleuronectiformes</taxon>
        <taxon>Pleuronectoidei</taxon>
        <taxon>Cynoglossidae</taxon>
        <taxon>Cynoglossinae</taxon>
        <taxon>Cynoglossus</taxon>
    </lineage>
</organism>
<evidence type="ECO:0000313" key="4">
    <source>
        <dbReference type="Proteomes" id="UP000265120"/>
    </source>
</evidence>
<feature type="compositionally biased region" description="Basic and acidic residues" evidence="2">
    <location>
        <begin position="239"/>
        <end position="248"/>
    </location>
</feature>
<feature type="region of interest" description="Disordered" evidence="2">
    <location>
        <begin position="232"/>
        <end position="362"/>
    </location>
</feature>
<reference evidence="3" key="3">
    <citation type="submission" date="2025-09" db="UniProtKB">
        <authorList>
            <consortium name="Ensembl"/>
        </authorList>
    </citation>
    <scope>IDENTIFICATION</scope>
</reference>
<reference evidence="3" key="2">
    <citation type="submission" date="2025-08" db="UniProtKB">
        <authorList>
            <consortium name="Ensembl"/>
        </authorList>
    </citation>
    <scope>IDENTIFICATION</scope>
</reference>
<dbReference type="Ensembl" id="ENSCSET00000032086.1">
    <property type="protein sequence ID" value="ENSCSEP00000031676.1"/>
    <property type="gene ID" value="ENSCSEG00000020298.1"/>
</dbReference>
<dbReference type="STRING" id="244447.ENSCSEP00000031676"/>
<proteinExistence type="predicted"/>
<keyword evidence="1" id="KW-0175">Coiled coil</keyword>
<dbReference type="InParanoid" id="A0A3P8X1V0"/>
<evidence type="ECO:0000256" key="2">
    <source>
        <dbReference type="SAM" id="MobiDB-lite"/>
    </source>
</evidence>
<dbReference type="InterPro" id="IPR026708">
    <property type="entry name" value="CSPP1"/>
</dbReference>
<reference evidence="3 4" key="1">
    <citation type="journal article" date="2014" name="Nat. Genet.">
        <title>Whole-genome sequence of a flatfish provides insights into ZW sex chromosome evolution and adaptation to a benthic lifestyle.</title>
        <authorList>
            <person name="Chen S."/>
            <person name="Zhang G."/>
            <person name="Shao C."/>
            <person name="Huang Q."/>
            <person name="Liu G."/>
            <person name="Zhang P."/>
            <person name="Song W."/>
            <person name="An N."/>
            <person name="Chalopin D."/>
            <person name="Volff J.N."/>
            <person name="Hong Y."/>
            <person name="Li Q."/>
            <person name="Sha Z."/>
            <person name="Zhou H."/>
            <person name="Xie M."/>
            <person name="Yu Q."/>
            <person name="Liu Y."/>
            <person name="Xiang H."/>
            <person name="Wang N."/>
            <person name="Wu K."/>
            <person name="Yang C."/>
            <person name="Zhou Q."/>
            <person name="Liao X."/>
            <person name="Yang L."/>
            <person name="Hu Q."/>
            <person name="Zhang J."/>
            <person name="Meng L."/>
            <person name="Jin L."/>
            <person name="Tian Y."/>
            <person name="Lian J."/>
            <person name="Yang J."/>
            <person name="Miao G."/>
            <person name="Liu S."/>
            <person name="Liang Z."/>
            <person name="Yan F."/>
            <person name="Li Y."/>
            <person name="Sun B."/>
            <person name="Zhang H."/>
            <person name="Zhang J."/>
            <person name="Zhu Y."/>
            <person name="Du M."/>
            <person name="Zhao Y."/>
            <person name="Schartl M."/>
            <person name="Tang Q."/>
            <person name="Wang J."/>
        </authorList>
    </citation>
    <scope>NUCLEOTIDE SEQUENCE</scope>
</reference>
<dbReference type="GO" id="GO:0005874">
    <property type="term" value="C:microtubule"/>
    <property type="evidence" value="ECO:0007669"/>
    <property type="project" value="InterPro"/>
</dbReference>
<dbReference type="GO" id="GO:0000922">
    <property type="term" value="C:spindle pole"/>
    <property type="evidence" value="ECO:0007669"/>
    <property type="project" value="InterPro"/>
</dbReference>
<dbReference type="Proteomes" id="UP000265120">
    <property type="component" value="Chromosome 15"/>
</dbReference>
<name>A0A3P8X1V0_CYNSE</name>
<feature type="compositionally biased region" description="Pro residues" evidence="2">
    <location>
        <begin position="284"/>
        <end position="294"/>
    </location>
</feature>